<dbReference type="SUPFAM" id="SSF49879">
    <property type="entry name" value="SMAD/FHA domain"/>
    <property type="match status" value="1"/>
</dbReference>
<proteinExistence type="predicted"/>
<feature type="domain" description="FHA" evidence="1">
    <location>
        <begin position="301"/>
        <end position="371"/>
    </location>
</feature>
<dbReference type="InterPro" id="IPR000253">
    <property type="entry name" value="FHA_dom"/>
</dbReference>
<evidence type="ECO:0000313" key="2">
    <source>
        <dbReference type="EMBL" id="MCS0592450.1"/>
    </source>
</evidence>
<evidence type="ECO:0000313" key="3">
    <source>
        <dbReference type="Proteomes" id="UP001205560"/>
    </source>
</evidence>
<dbReference type="Proteomes" id="UP001205560">
    <property type="component" value="Unassembled WGS sequence"/>
</dbReference>
<name>A0ABT2AEB0_9BURK</name>
<keyword evidence="3" id="KW-1185">Reference proteome</keyword>
<dbReference type="Gene3D" id="2.60.200.20">
    <property type="match status" value="1"/>
</dbReference>
<accession>A0ABT2AEB0</accession>
<sequence length="510" mass="55010">MKRCSSPDHPHCTAWVFPGEQACAHGHGQPAAASSADPLGSSFEMLQEVRARRDAADAIRPGAAAAPARQEARPHLHISGFDPRAAGGRQAIRLELRGMPDDTPPELTLLLQSALLPQGGGRHTFTRSLRGDWRPLVVEFSSRGREHGQYRVDVELHARDPQHGRNRTWVATPVLLVPRADASLAEIHQTYLNARKNVRIHADDASIARLHGLDAAGPLDIAIDARNASIAQLQFGAQSGTHQGKIDLALPTIAWDEDLIEIDLPATRPLHPCPASQACLVYAEPDAGMPRQLRLFALDEWVLGRMEAGPNGSLLEAEADVLLCHYGEHGPDHEGLTRRISARHAVIRRGRQGFEIEDVSRYGLLLDGVWPGRQGPVPLRLGMRIELTASIKGVAAMVVTALLPHAVVLHRVDGGGAAECIMLLAPDAAPGNPPGSALPRAAALPQLFHRDGGFWHRDPVSGADTALSPAAALERLAGFHGQVRFTASPYPEYRALRGADRRGRLQAQTA</sequence>
<dbReference type="InterPro" id="IPR008984">
    <property type="entry name" value="SMAD_FHA_dom_sf"/>
</dbReference>
<reference evidence="2 3" key="1">
    <citation type="submission" date="2022-08" db="EMBL/GenBank/DDBJ databases">
        <title>Reclassification of Massilia species as members of the genera Telluria, Duganella, Pseudoduganella, Mokoshia gen. nov. and Zemynaea gen. nov. using orthogonal and non-orthogonal genome-based approaches.</title>
        <authorList>
            <person name="Bowman J.P."/>
        </authorList>
    </citation>
    <scope>NUCLEOTIDE SEQUENCE [LARGE SCALE GENOMIC DNA]</scope>
    <source>
        <strain evidence="2 3">LMG 28164</strain>
    </source>
</reference>
<dbReference type="Pfam" id="PF00498">
    <property type="entry name" value="FHA"/>
    <property type="match status" value="1"/>
</dbReference>
<protein>
    <submittedName>
        <fullName evidence="2">FHA domain-containing protein</fullName>
    </submittedName>
</protein>
<evidence type="ECO:0000259" key="1">
    <source>
        <dbReference type="PROSITE" id="PS50006"/>
    </source>
</evidence>
<organism evidence="2 3">
    <name type="scientific">Massilia norwichensis</name>
    <dbReference type="NCBI Taxonomy" id="1442366"/>
    <lineage>
        <taxon>Bacteria</taxon>
        <taxon>Pseudomonadati</taxon>
        <taxon>Pseudomonadota</taxon>
        <taxon>Betaproteobacteria</taxon>
        <taxon>Burkholderiales</taxon>
        <taxon>Oxalobacteraceae</taxon>
        <taxon>Telluria group</taxon>
        <taxon>Massilia</taxon>
    </lineage>
</organism>
<gene>
    <name evidence="2" type="ORF">NX782_25025</name>
</gene>
<comment type="caution">
    <text evidence="2">The sequence shown here is derived from an EMBL/GenBank/DDBJ whole genome shotgun (WGS) entry which is preliminary data.</text>
</comment>
<dbReference type="PROSITE" id="PS50006">
    <property type="entry name" value="FHA_DOMAIN"/>
    <property type="match status" value="1"/>
</dbReference>
<dbReference type="RefSeq" id="WP_258848218.1">
    <property type="nucleotide sequence ID" value="NZ_JANUGX010000044.1"/>
</dbReference>
<dbReference type="EMBL" id="JANUGX010000044">
    <property type="protein sequence ID" value="MCS0592450.1"/>
    <property type="molecule type" value="Genomic_DNA"/>
</dbReference>